<keyword evidence="1 3" id="KW-0378">Hydrolase</keyword>
<dbReference type="PANTHER" id="PTHR31297:SF13">
    <property type="entry name" value="PUTATIVE-RELATED"/>
    <property type="match status" value="1"/>
</dbReference>
<dbReference type="Proteomes" id="UP000236728">
    <property type="component" value="Unassembled WGS sequence"/>
</dbReference>
<comment type="similarity">
    <text evidence="3">Belongs to the glycosyl hydrolase 5 (cellulase A) family.</text>
</comment>
<proteinExistence type="inferred from homology"/>
<keyword evidence="4" id="KW-0732">Signal</keyword>
<dbReference type="OrthoDB" id="9800475at2"/>
<evidence type="ECO:0000256" key="1">
    <source>
        <dbReference type="ARBA" id="ARBA00022801"/>
    </source>
</evidence>
<feature type="chain" id="PRO_5009294373" evidence="4">
    <location>
        <begin position="36"/>
        <end position="424"/>
    </location>
</feature>
<evidence type="ECO:0000256" key="2">
    <source>
        <dbReference type="ARBA" id="ARBA00023295"/>
    </source>
</evidence>
<dbReference type="GO" id="GO:0005576">
    <property type="term" value="C:extracellular region"/>
    <property type="evidence" value="ECO:0007669"/>
    <property type="project" value="TreeGrafter"/>
</dbReference>
<feature type="signal peptide" evidence="4">
    <location>
        <begin position="1"/>
        <end position="35"/>
    </location>
</feature>
<sequence>MLPPFGGTTLSSSVLRCLSLALALFASASTSAVHAQFVHTQGAEVLDGSNQPLHLKGTNLGNWLVPEGYMWHFDGGPASPKEIHAFVTELIGPTRADAFWHTYRQNYITQADIHFIRAQGFNMVRVPIHWELFQTDDAEGFQLLDRLLGWCRAEGLYVMIDLHAAEGGQTGYNIDDGHGYPWLFLDPGMQQKTIDLWARIAKHYRNDRIVLGYDLLNEPIPNWQGYARFHPMLEPLYKRIATAIRKVDTHHTLVLGGAQWDNDLSVFGPPFDANIIYQTHTYNVGVNQEKLAPWIAFRAKYNVPVWLGESGENPDEWVARFRTLLDANSIPWAFWPYKKMQATSSPMTFAAPQGWDQIVAYARLAHTGGDAGSKQRITSRPPQQLIDAAMDELLHNIQFPNSTPNEGYIHALLPNAPVTVAPKN</sequence>
<dbReference type="SUPFAM" id="SSF51445">
    <property type="entry name" value="(Trans)glycosidases"/>
    <property type="match status" value="1"/>
</dbReference>
<keyword evidence="2 3" id="KW-0326">Glycosidase</keyword>
<dbReference type="PANTHER" id="PTHR31297">
    <property type="entry name" value="GLUCAN ENDO-1,6-BETA-GLUCOSIDASE B"/>
    <property type="match status" value="1"/>
</dbReference>
<dbReference type="EMBL" id="FNVA01000008">
    <property type="protein sequence ID" value="SEG67144.1"/>
    <property type="molecule type" value="Genomic_DNA"/>
</dbReference>
<gene>
    <name evidence="6" type="ORF">SAMN05421819_4194</name>
</gene>
<evidence type="ECO:0000259" key="5">
    <source>
        <dbReference type="Pfam" id="PF00150"/>
    </source>
</evidence>
<dbReference type="GO" id="GO:0009251">
    <property type="term" value="P:glucan catabolic process"/>
    <property type="evidence" value="ECO:0007669"/>
    <property type="project" value="TreeGrafter"/>
</dbReference>
<feature type="domain" description="Glycoside hydrolase family 5" evidence="5">
    <location>
        <begin position="103"/>
        <end position="338"/>
    </location>
</feature>
<keyword evidence="7" id="KW-1185">Reference proteome</keyword>
<protein>
    <submittedName>
        <fullName evidence="6">Cellulase (Glycosyl hydrolase family 5)</fullName>
    </submittedName>
</protein>
<dbReference type="Gene3D" id="3.20.20.80">
    <property type="entry name" value="Glycosidases"/>
    <property type="match status" value="1"/>
</dbReference>
<evidence type="ECO:0000313" key="7">
    <source>
        <dbReference type="Proteomes" id="UP000236728"/>
    </source>
</evidence>
<dbReference type="AlphaFoldDB" id="A0A1H6C2E2"/>
<dbReference type="InterPro" id="IPR050386">
    <property type="entry name" value="Glycosyl_hydrolase_5"/>
</dbReference>
<dbReference type="Pfam" id="PF00150">
    <property type="entry name" value="Cellulase"/>
    <property type="match status" value="1"/>
</dbReference>
<dbReference type="InterPro" id="IPR017853">
    <property type="entry name" value="GH"/>
</dbReference>
<evidence type="ECO:0000313" key="6">
    <source>
        <dbReference type="EMBL" id="SEG67144.1"/>
    </source>
</evidence>
<organism evidence="6 7">
    <name type="scientific">Bryocella elongata</name>
    <dbReference type="NCBI Taxonomy" id="863522"/>
    <lineage>
        <taxon>Bacteria</taxon>
        <taxon>Pseudomonadati</taxon>
        <taxon>Acidobacteriota</taxon>
        <taxon>Terriglobia</taxon>
        <taxon>Terriglobales</taxon>
        <taxon>Acidobacteriaceae</taxon>
        <taxon>Bryocella</taxon>
    </lineage>
</organism>
<accession>A0A1H6C2E2</accession>
<evidence type="ECO:0000256" key="4">
    <source>
        <dbReference type="SAM" id="SignalP"/>
    </source>
</evidence>
<name>A0A1H6C2E2_9BACT</name>
<dbReference type="GO" id="GO:0008422">
    <property type="term" value="F:beta-glucosidase activity"/>
    <property type="evidence" value="ECO:0007669"/>
    <property type="project" value="TreeGrafter"/>
</dbReference>
<evidence type="ECO:0000256" key="3">
    <source>
        <dbReference type="RuleBase" id="RU361153"/>
    </source>
</evidence>
<dbReference type="InterPro" id="IPR001547">
    <property type="entry name" value="Glyco_hydro_5"/>
</dbReference>
<dbReference type="GO" id="GO:0009986">
    <property type="term" value="C:cell surface"/>
    <property type="evidence" value="ECO:0007669"/>
    <property type="project" value="TreeGrafter"/>
</dbReference>
<reference evidence="6 7" key="1">
    <citation type="submission" date="2016-10" db="EMBL/GenBank/DDBJ databases">
        <authorList>
            <person name="de Groot N.N."/>
        </authorList>
    </citation>
    <scope>NUCLEOTIDE SEQUENCE [LARGE SCALE GENOMIC DNA]</scope>
    <source>
        <strain evidence="6 7">DSM 22489</strain>
    </source>
</reference>